<protein>
    <submittedName>
        <fullName evidence="2">FHA domain-containing protein</fullName>
    </submittedName>
</protein>
<comment type="caution">
    <text evidence="2">The sequence shown here is derived from an EMBL/GenBank/DDBJ whole genome shotgun (WGS) entry which is preliminary data.</text>
</comment>
<dbReference type="InterPro" id="IPR000253">
    <property type="entry name" value="FHA_dom"/>
</dbReference>
<evidence type="ECO:0000313" key="3">
    <source>
        <dbReference type="Proteomes" id="UP001285244"/>
    </source>
</evidence>
<organism evidence="2 3">
    <name type="scientific">Absicoccus intestinalis</name>
    <dbReference type="NCBI Taxonomy" id="2926319"/>
    <lineage>
        <taxon>Bacteria</taxon>
        <taxon>Bacillati</taxon>
        <taxon>Bacillota</taxon>
        <taxon>Erysipelotrichia</taxon>
        <taxon>Erysipelotrichales</taxon>
        <taxon>Erysipelotrichaceae</taxon>
        <taxon>Absicoccus</taxon>
    </lineage>
</organism>
<proteinExistence type="predicted"/>
<name>A0ABU4WNT4_9FIRM</name>
<dbReference type="CDD" id="cd00060">
    <property type="entry name" value="FHA"/>
    <property type="match status" value="1"/>
</dbReference>
<accession>A0ABU4WNT4</accession>
<dbReference type="InterPro" id="IPR008984">
    <property type="entry name" value="SMAD_FHA_dom_sf"/>
</dbReference>
<feature type="domain" description="FHA" evidence="1">
    <location>
        <begin position="247"/>
        <end position="296"/>
    </location>
</feature>
<dbReference type="RefSeq" id="WP_320326470.1">
    <property type="nucleotide sequence ID" value="NZ_JALBUS010000020.1"/>
</dbReference>
<dbReference type="Proteomes" id="UP001285244">
    <property type="component" value="Unassembled WGS sequence"/>
</dbReference>
<evidence type="ECO:0000313" key="2">
    <source>
        <dbReference type="EMBL" id="MDX8418220.1"/>
    </source>
</evidence>
<dbReference type="SMART" id="SM00240">
    <property type="entry name" value="FHA"/>
    <property type="match status" value="1"/>
</dbReference>
<dbReference type="PROSITE" id="PS50006">
    <property type="entry name" value="FHA_DOMAIN"/>
    <property type="match status" value="1"/>
</dbReference>
<sequence>MMKDWIDIVYSSPQMMKLKLKDQTWLDMGVFHKMEVDQNCITGLWEAESQIITYRMDDFLRLDDVFAQHVFEEQEGYIFLHHLFEDMINANRNKPVIMEPDFVFVSPYGDAFRYIVAPVGVEQWMQQKDICNVWIPYLCEHLQTTTSFEIIGFLMKFSQSKEMSLTNLVMGLDAIRHKYYPTRFFRRKKHQIFKVAEPMHILYTAKKEPEVTLDLMDNQTHILGQPNHPMAYLSMNDQRYDLLHEVNLVGRSMACDIRLTDVEVSMKHAKILRQNDRFYIMDLKSSNGTFLNDKRVQRKMRLKDGMILRFASQVGVFHEVSMDSSV</sequence>
<dbReference type="InterPro" id="IPR050923">
    <property type="entry name" value="Cell_Proc_Reg/RNA_Proc"/>
</dbReference>
<evidence type="ECO:0000259" key="1">
    <source>
        <dbReference type="PROSITE" id="PS50006"/>
    </source>
</evidence>
<dbReference type="EMBL" id="JALBUS010000020">
    <property type="protein sequence ID" value="MDX8418220.1"/>
    <property type="molecule type" value="Genomic_DNA"/>
</dbReference>
<dbReference type="Pfam" id="PF00498">
    <property type="entry name" value="FHA"/>
    <property type="match status" value="1"/>
</dbReference>
<dbReference type="SUPFAM" id="SSF49879">
    <property type="entry name" value="SMAD/FHA domain"/>
    <property type="match status" value="1"/>
</dbReference>
<keyword evidence="3" id="KW-1185">Reference proteome</keyword>
<reference evidence="2 3" key="1">
    <citation type="submission" date="2022-03" db="EMBL/GenBank/DDBJ databases">
        <title>Novel taxa within the pig intestine.</title>
        <authorList>
            <person name="Wylensek D."/>
            <person name="Bishof K."/>
            <person name="Afrizal A."/>
            <person name="Clavel T."/>
        </authorList>
    </citation>
    <scope>NUCLEOTIDE SEQUENCE [LARGE SCALE GENOMIC DNA]</scope>
    <source>
        <strain evidence="2 3">Cla-KB-P134</strain>
    </source>
</reference>
<dbReference type="PANTHER" id="PTHR23308">
    <property type="entry name" value="NUCLEAR INHIBITOR OF PROTEIN PHOSPHATASE-1"/>
    <property type="match status" value="1"/>
</dbReference>
<dbReference type="Gene3D" id="2.60.200.20">
    <property type="match status" value="1"/>
</dbReference>
<gene>
    <name evidence="2" type="ORF">MOZ64_10285</name>
</gene>